<proteinExistence type="predicted"/>
<reference evidence="1" key="2">
    <citation type="submission" date="2020-11" db="EMBL/GenBank/DDBJ databases">
        <authorList>
            <person name="McCartney M.A."/>
            <person name="Auch B."/>
            <person name="Kono T."/>
            <person name="Mallez S."/>
            <person name="Becker A."/>
            <person name="Gohl D.M."/>
            <person name="Silverstein K.A.T."/>
            <person name="Koren S."/>
            <person name="Bechman K.B."/>
            <person name="Herman A."/>
            <person name="Abrahante J.E."/>
            <person name="Garbe J."/>
        </authorList>
    </citation>
    <scope>NUCLEOTIDE SEQUENCE</scope>
    <source>
        <strain evidence="1">Duluth1</strain>
        <tissue evidence="1">Whole animal</tissue>
    </source>
</reference>
<sequence length="60" mass="6843">MLDLSAAFDTINHKTLLARLEPHFGITEKPLAWMEAYLSDCFQTVCIDVELSKPVHMTYS</sequence>
<evidence type="ECO:0000313" key="1">
    <source>
        <dbReference type="EMBL" id="KAH3828674.1"/>
    </source>
</evidence>
<dbReference type="AlphaFoldDB" id="A0A9D4H852"/>
<name>A0A9D4H852_DREPO</name>
<evidence type="ECO:0008006" key="3">
    <source>
        <dbReference type="Google" id="ProtNLM"/>
    </source>
</evidence>
<organism evidence="1 2">
    <name type="scientific">Dreissena polymorpha</name>
    <name type="common">Zebra mussel</name>
    <name type="synonym">Mytilus polymorpha</name>
    <dbReference type="NCBI Taxonomy" id="45954"/>
    <lineage>
        <taxon>Eukaryota</taxon>
        <taxon>Metazoa</taxon>
        <taxon>Spiralia</taxon>
        <taxon>Lophotrochozoa</taxon>
        <taxon>Mollusca</taxon>
        <taxon>Bivalvia</taxon>
        <taxon>Autobranchia</taxon>
        <taxon>Heteroconchia</taxon>
        <taxon>Euheterodonta</taxon>
        <taxon>Imparidentia</taxon>
        <taxon>Neoheterodontei</taxon>
        <taxon>Myida</taxon>
        <taxon>Dreissenoidea</taxon>
        <taxon>Dreissenidae</taxon>
        <taxon>Dreissena</taxon>
    </lineage>
</organism>
<dbReference type="Proteomes" id="UP000828390">
    <property type="component" value="Unassembled WGS sequence"/>
</dbReference>
<protein>
    <recommendedName>
        <fullName evidence="3">Reverse transcriptase</fullName>
    </recommendedName>
</protein>
<comment type="caution">
    <text evidence="1">The sequence shown here is derived from an EMBL/GenBank/DDBJ whole genome shotgun (WGS) entry which is preliminary data.</text>
</comment>
<keyword evidence="2" id="KW-1185">Reference proteome</keyword>
<gene>
    <name evidence="1" type="ORF">DPMN_130656</name>
</gene>
<evidence type="ECO:0000313" key="2">
    <source>
        <dbReference type="Proteomes" id="UP000828390"/>
    </source>
</evidence>
<reference evidence="1" key="1">
    <citation type="journal article" date="2019" name="bioRxiv">
        <title>The Genome of the Zebra Mussel, Dreissena polymorpha: A Resource for Invasive Species Research.</title>
        <authorList>
            <person name="McCartney M.A."/>
            <person name="Auch B."/>
            <person name="Kono T."/>
            <person name="Mallez S."/>
            <person name="Zhang Y."/>
            <person name="Obille A."/>
            <person name="Becker A."/>
            <person name="Abrahante J.E."/>
            <person name="Garbe J."/>
            <person name="Badalamenti J.P."/>
            <person name="Herman A."/>
            <person name="Mangelson H."/>
            <person name="Liachko I."/>
            <person name="Sullivan S."/>
            <person name="Sone E.D."/>
            <person name="Koren S."/>
            <person name="Silverstein K.A.T."/>
            <person name="Beckman K.B."/>
            <person name="Gohl D.M."/>
        </authorList>
    </citation>
    <scope>NUCLEOTIDE SEQUENCE</scope>
    <source>
        <strain evidence="1">Duluth1</strain>
        <tissue evidence="1">Whole animal</tissue>
    </source>
</reference>
<accession>A0A9D4H852</accession>
<dbReference type="EMBL" id="JAIWYP010000005">
    <property type="protein sequence ID" value="KAH3828674.1"/>
    <property type="molecule type" value="Genomic_DNA"/>
</dbReference>